<dbReference type="AlphaFoldDB" id="A0A9X9M7K0"/>
<comment type="similarity">
    <text evidence="2 11">Belongs to the G-protein coupled receptor 1 family.</text>
</comment>
<gene>
    <name evidence="13" type="ORF">BN2614_LOCUS1</name>
</gene>
<evidence type="ECO:0000256" key="2">
    <source>
        <dbReference type="ARBA" id="ARBA00010663"/>
    </source>
</evidence>
<keyword evidence="5 11" id="KW-0812">Transmembrane</keyword>
<organism evidence="13 14">
    <name type="scientific">Gulo gulo</name>
    <name type="common">Wolverine</name>
    <name type="synonym">Gluton</name>
    <dbReference type="NCBI Taxonomy" id="48420"/>
    <lineage>
        <taxon>Eukaryota</taxon>
        <taxon>Metazoa</taxon>
        <taxon>Chordata</taxon>
        <taxon>Craniata</taxon>
        <taxon>Vertebrata</taxon>
        <taxon>Euteleostomi</taxon>
        <taxon>Mammalia</taxon>
        <taxon>Eutheria</taxon>
        <taxon>Laurasiatheria</taxon>
        <taxon>Carnivora</taxon>
        <taxon>Caniformia</taxon>
        <taxon>Musteloidea</taxon>
        <taxon>Mustelidae</taxon>
        <taxon>Guloninae</taxon>
        <taxon>Gulo</taxon>
    </lineage>
</organism>
<evidence type="ECO:0000256" key="7">
    <source>
        <dbReference type="ARBA" id="ARBA00023040"/>
    </source>
</evidence>
<dbReference type="InterPro" id="IPR004072">
    <property type="entry name" value="Vmron_rcpt_1"/>
</dbReference>
<keyword evidence="7 11" id="KW-0297">G-protein coupled receptor</keyword>
<evidence type="ECO:0000256" key="8">
    <source>
        <dbReference type="ARBA" id="ARBA00023136"/>
    </source>
</evidence>
<dbReference type="InterPro" id="IPR017452">
    <property type="entry name" value="GPCR_Rhodpsn_7TM"/>
</dbReference>
<evidence type="ECO:0000256" key="3">
    <source>
        <dbReference type="ARBA" id="ARBA00022475"/>
    </source>
</evidence>
<feature type="transmembrane region" description="Helical" evidence="11">
    <location>
        <begin position="123"/>
        <end position="149"/>
    </location>
</feature>
<keyword evidence="14" id="KW-1185">Reference proteome</keyword>
<evidence type="ECO:0000256" key="11">
    <source>
        <dbReference type="RuleBase" id="RU364061"/>
    </source>
</evidence>
<protein>
    <recommendedName>
        <fullName evidence="11">Vomeronasal type-1 receptor</fullName>
    </recommendedName>
</protein>
<feature type="transmembrane region" description="Helical" evidence="11">
    <location>
        <begin position="40"/>
        <end position="60"/>
    </location>
</feature>
<feature type="transmembrane region" description="Helical" evidence="11">
    <location>
        <begin position="233"/>
        <end position="258"/>
    </location>
</feature>
<reference evidence="13 14" key="1">
    <citation type="submission" date="2018-10" db="EMBL/GenBank/DDBJ databases">
        <authorList>
            <person name="Ekblom R."/>
            <person name="Jareborg N."/>
        </authorList>
    </citation>
    <scope>NUCLEOTIDE SEQUENCE [LARGE SCALE GENOMIC DNA]</scope>
    <source>
        <tissue evidence="13">Muscle</tissue>
    </source>
</reference>
<dbReference type="GO" id="GO:0019236">
    <property type="term" value="P:response to pheromone"/>
    <property type="evidence" value="ECO:0007669"/>
    <property type="project" value="UniProtKB-KW"/>
</dbReference>
<dbReference type="PROSITE" id="PS50262">
    <property type="entry name" value="G_PROTEIN_RECEP_F1_2"/>
    <property type="match status" value="1"/>
</dbReference>
<evidence type="ECO:0000313" key="14">
    <source>
        <dbReference type="Proteomes" id="UP000269945"/>
    </source>
</evidence>
<evidence type="ECO:0000256" key="4">
    <source>
        <dbReference type="ARBA" id="ARBA00022507"/>
    </source>
</evidence>
<dbReference type="Proteomes" id="UP000269945">
    <property type="component" value="Unassembled WGS sequence"/>
</dbReference>
<dbReference type="SUPFAM" id="SSF81321">
    <property type="entry name" value="Family A G protein-coupled receptor-like"/>
    <property type="match status" value="1"/>
</dbReference>
<evidence type="ECO:0000256" key="9">
    <source>
        <dbReference type="ARBA" id="ARBA00023170"/>
    </source>
</evidence>
<dbReference type="Gene3D" id="1.20.1070.10">
    <property type="entry name" value="Rhodopsin 7-helix transmembrane proteins"/>
    <property type="match status" value="1"/>
</dbReference>
<dbReference type="FunFam" id="1.20.1070.10:FF:000051">
    <property type="entry name" value="Vomeronasal type-1 receptor"/>
    <property type="match status" value="1"/>
</dbReference>
<keyword evidence="9 11" id="KW-0675">Receptor</keyword>
<keyword evidence="3 11" id="KW-1003">Cell membrane</keyword>
<comment type="subcellular location">
    <subcellularLocation>
        <location evidence="1 11">Cell membrane</location>
        <topology evidence="1 11">Multi-pass membrane protein</topology>
    </subcellularLocation>
</comment>
<proteinExistence type="inferred from homology"/>
<dbReference type="PANTHER" id="PTHR24062">
    <property type="entry name" value="VOMERONASAL TYPE-1 RECEPTOR"/>
    <property type="match status" value="1"/>
</dbReference>
<dbReference type="Pfam" id="PF03402">
    <property type="entry name" value="V1R"/>
    <property type="match status" value="1"/>
</dbReference>
<keyword evidence="6 11" id="KW-1133">Transmembrane helix</keyword>
<dbReference type="PRINTS" id="PR01534">
    <property type="entry name" value="VOMERONASL1R"/>
</dbReference>
<evidence type="ECO:0000256" key="10">
    <source>
        <dbReference type="ARBA" id="ARBA00023224"/>
    </source>
</evidence>
<dbReference type="GO" id="GO:0005886">
    <property type="term" value="C:plasma membrane"/>
    <property type="evidence" value="ECO:0007669"/>
    <property type="project" value="UniProtKB-SubCell"/>
</dbReference>
<name>A0A9X9M7K0_GULGU</name>
<evidence type="ECO:0000256" key="5">
    <source>
        <dbReference type="ARBA" id="ARBA00022692"/>
    </source>
</evidence>
<accession>A0A9X9M7K0</accession>
<dbReference type="GO" id="GO:0007606">
    <property type="term" value="P:sensory perception of chemical stimulus"/>
    <property type="evidence" value="ECO:0007669"/>
    <property type="project" value="UniProtKB-ARBA"/>
</dbReference>
<dbReference type="GO" id="GO:0016503">
    <property type="term" value="F:pheromone receptor activity"/>
    <property type="evidence" value="ECO:0007669"/>
    <property type="project" value="InterPro"/>
</dbReference>
<comment type="caution">
    <text evidence="13">The sequence shown here is derived from an EMBL/GenBank/DDBJ whole genome shotgun (WGS) entry which is preliminary data.</text>
</comment>
<keyword evidence="8 11" id="KW-0472">Membrane</keyword>
<keyword evidence="4 11" id="KW-0589">Pheromone response</keyword>
<evidence type="ECO:0000256" key="1">
    <source>
        <dbReference type="ARBA" id="ARBA00004651"/>
    </source>
</evidence>
<dbReference type="EMBL" id="CYRY02043934">
    <property type="protein sequence ID" value="VCX38625.1"/>
    <property type="molecule type" value="Genomic_DNA"/>
</dbReference>
<feature type="domain" description="G-protein coupled receptors family 1 profile" evidence="12">
    <location>
        <begin position="19"/>
        <end position="244"/>
    </location>
</feature>
<feature type="transmembrane region" description="Helical" evidence="11">
    <location>
        <begin position="80"/>
        <end position="102"/>
    </location>
</feature>
<evidence type="ECO:0000259" key="12">
    <source>
        <dbReference type="PROSITE" id="PS50262"/>
    </source>
</evidence>
<keyword evidence="10 11" id="KW-0807">Transducer</keyword>
<feature type="transmembrane region" description="Helical" evidence="11">
    <location>
        <begin position="270"/>
        <end position="287"/>
    </location>
</feature>
<evidence type="ECO:0000313" key="13">
    <source>
        <dbReference type="EMBL" id="VCX38625.1"/>
    </source>
</evidence>
<evidence type="ECO:0000256" key="6">
    <source>
        <dbReference type="ARBA" id="ARBA00022989"/>
    </source>
</evidence>
<sequence>MHVTIKICQFLQLRIGILANTFLLLFQIFMLLLDHRPKPTDLIICHLALVHIMKLFIILFQLPTELFESPNFMNDFKCKVVFYMSRVMRGLSICTTCLLSIIQAITMSPSTSWIGRFKHKCTHYIFHSFVILWFLHLSISVNSIFYTVASSSTTNSNLLNVSKHCSLSPMAPTIRALLFTLTLSRDVYFVGVMLFSSAYMVTHLTRHQRRCQHLHSTSFSSKASPEKRATRTVLLLVSFFVVVYWVDFIISSPIILLWAYDPLILDCQKLLSNIYATVSSLVLICSGKRIKICCKNVASSQSILNKLIMK</sequence>
<feature type="transmembrane region" description="Helical" evidence="11">
    <location>
        <begin position="12"/>
        <end position="33"/>
    </location>
</feature>